<evidence type="ECO:0000313" key="1">
    <source>
        <dbReference type="EMBL" id="KIL53147.1"/>
    </source>
</evidence>
<sequence>MWTKNHGDHDYPFVEEQEPVLSDYKIDGEKATHFVNHARKTCISL</sequence>
<name>A0A0C2VW86_9BACL</name>
<dbReference type="Proteomes" id="UP000031972">
    <property type="component" value="Unassembled WGS sequence"/>
</dbReference>
<gene>
    <name evidence="1" type="ORF">KR50_04760</name>
</gene>
<organism evidence="1 2">
    <name type="scientific">Jeotgalibacillus campisalis</name>
    <dbReference type="NCBI Taxonomy" id="220754"/>
    <lineage>
        <taxon>Bacteria</taxon>
        <taxon>Bacillati</taxon>
        <taxon>Bacillota</taxon>
        <taxon>Bacilli</taxon>
        <taxon>Bacillales</taxon>
        <taxon>Caryophanaceae</taxon>
        <taxon>Jeotgalibacillus</taxon>
    </lineage>
</organism>
<proteinExistence type="predicted"/>
<comment type="caution">
    <text evidence="1">The sequence shown here is derived from an EMBL/GenBank/DDBJ whole genome shotgun (WGS) entry which is preliminary data.</text>
</comment>
<accession>A0A0C2VW86</accession>
<dbReference type="PATRIC" id="fig|220754.4.peg.486"/>
<keyword evidence="2" id="KW-1185">Reference proteome</keyword>
<reference evidence="1 2" key="1">
    <citation type="submission" date="2015-01" db="EMBL/GenBank/DDBJ databases">
        <title>Jeotgalibacillus campisalis genome sequencing.</title>
        <authorList>
            <person name="Goh K.M."/>
            <person name="Chan K.-G."/>
            <person name="Yaakop A.S."/>
            <person name="Ee R."/>
            <person name="Gan H.M."/>
            <person name="Chan C.S."/>
        </authorList>
    </citation>
    <scope>NUCLEOTIDE SEQUENCE [LARGE SCALE GENOMIC DNA]</scope>
    <source>
        <strain evidence="1 2">SF-57</strain>
    </source>
</reference>
<dbReference type="EMBL" id="JXRR01000001">
    <property type="protein sequence ID" value="KIL53147.1"/>
    <property type="molecule type" value="Genomic_DNA"/>
</dbReference>
<dbReference type="AlphaFoldDB" id="A0A0C2VW86"/>
<evidence type="ECO:0000313" key="2">
    <source>
        <dbReference type="Proteomes" id="UP000031972"/>
    </source>
</evidence>
<protein>
    <submittedName>
        <fullName evidence="1">Uncharacterized protein</fullName>
    </submittedName>
</protein>